<reference evidence="9 10" key="1">
    <citation type="submission" date="2019-08" db="EMBL/GenBank/DDBJ databases">
        <title>Complete genome sequence of Terriglobus albidus strain ORNL.</title>
        <authorList>
            <person name="Podar M."/>
        </authorList>
    </citation>
    <scope>NUCLEOTIDE SEQUENCE [LARGE SCALE GENOMIC DNA]</scope>
    <source>
        <strain evidence="9 10">ORNL</strain>
    </source>
</reference>
<keyword evidence="6" id="KW-0175">Coiled coil</keyword>
<dbReference type="PANTHER" id="PTHR32309:SF13">
    <property type="entry name" value="FERRIC ENTEROBACTIN TRANSPORT PROTEIN FEPE"/>
    <property type="match status" value="1"/>
</dbReference>
<keyword evidence="3 7" id="KW-0812">Transmembrane</keyword>
<dbReference type="AlphaFoldDB" id="A0A5B9EDE4"/>
<dbReference type="Pfam" id="PF02706">
    <property type="entry name" value="Wzz"/>
    <property type="match status" value="1"/>
</dbReference>
<feature type="coiled-coil region" evidence="6">
    <location>
        <begin position="279"/>
        <end position="327"/>
    </location>
</feature>
<dbReference type="Proteomes" id="UP000321820">
    <property type="component" value="Chromosome"/>
</dbReference>
<evidence type="ECO:0000313" key="9">
    <source>
        <dbReference type="EMBL" id="QEE28126.1"/>
    </source>
</evidence>
<name>A0A5B9EDE4_9BACT</name>
<feature type="transmembrane region" description="Helical" evidence="7">
    <location>
        <begin position="32"/>
        <end position="50"/>
    </location>
</feature>
<dbReference type="PANTHER" id="PTHR32309">
    <property type="entry name" value="TYROSINE-PROTEIN KINASE"/>
    <property type="match status" value="1"/>
</dbReference>
<dbReference type="InterPro" id="IPR003856">
    <property type="entry name" value="LPS_length_determ_N"/>
</dbReference>
<feature type="coiled-coil region" evidence="6">
    <location>
        <begin position="354"/>
        <end position="412"/>
    </location>
</feature>
<evidence type="ECO:0000256" key="7">
    <source>
        <dbReference type="SAM" id="Phobius"/>
    </source>
</evidence>
<dbReference type="KEGG" id="talb:FTW19_09050"/>
<gene>
    <name evidence="9" type="ORF">FTW19_09050</name>
</gene>
<evidence type="ECO:0000256" key="1">
    <source>
        <dbReference type="ARBA" id="ARBA00004651"/>
    </source>
</evidence>
<comment type="subcellular location">
    <subcellularLocation>
        <location evidence="1">Cell membrane</location>
        <topology evidence="1">Multi-pass membrane protein</topology>
    </subcellularLocation>
</comment>
<proteinExistence type="predicted"/>
<sequence>MHSLPGNAALATQQESFSSRHILEAVFRHRRLWLLVVFVVFSLSVTYTILRPRQYRSEMDILVQNTRADQQITPSRVNGTIEINGVTEEQINSEIQLLQSRSLASSVVDPEWKNRPIGSMSQAEQKAHDKAVDKFEKGLNVDLVRKSNVIHATYVASDPKEAADALNRLLNAFLAKHREIAQPPGTSQFFANEAAHYKTDLDKAQLELAQYQQQHNIVSLPETEQNIDRQINDAQAEMRSMDAQIGEMTQRIASDTHQLSGIAPRQMTQQRTIPNDYSVERLNTLLAELQNERTSLLTKFTPQDRIVQEIETKISNTKSALKNAQQMTSQESSTDVNPVWQSMTGSIIQNQTNRKALQAKRDALSQQVSELRRNLSRAEDSTVDYTTLRQKVADLTNNYQLYTQKRDEAQMADSMNENRLLNVAIQQNPTYSAMPFRPKPVVDSILGGLTAIFLASFLVFLAEMGRETIANSYELDKYARYPVLATVPLDKDRKRKKERLPDFGPVLIGLTANSEPQKMQRASLVRYR</sequence>
<dbReference type="InterPro" id="IPR050445">
    <property type="entry name" value="Bact_polysacc_biosynth/exp"/>
</dbReference>
<evidence type="ECO:0000313" key="10">
    <source>
        <dbReference type="Proteomes" id="UP000321820"/>
    </source>
</evidence>
<accession>A0A5B9EDE4</accession>
<feature type="coiled-coil region" evidence="6">
    <location>
        <begin position="194"/>
        <end position="251"/>
    </location>
</feature>
<keyword evidence="10" id="KW-1185">Reference proteome</keyword>
<organism evidence="9 10">
    <name type="scientific">Terriglobus albidus</name>
    <dbReference type="NCBI Taxonomy" id="1592106"/>
    <lineage>
        <taxon>Bacteria</taxon>
        <taxon>Pseudomonadati</taxon>
        <taxon>Acidobacteriota</taxon>
        <taxon>Terriglobia</taxon>
        <taxon>Terriglobales</taxon>
        <taxon>Acidobacteriaceae</taxon>
        <taxon>Terriglobus</taxon>
    </lineage>
</organism>
<keyword evidence="5 7" id="KW-0472">Membrane</keyword>
<evidence type="ECO:0000256" key="5">
    <source>
        <dbReference type="ARBA" id="ARBA00023136"/>
    </source>
</evidence>
<keyword evidence="2" id="KW-1003">Cell membrane</keyword>
<feature type="domain" description="Polysaccharide chain length determinant N-terminal" evidence="8">
    <location>
        <begin position="20"/>
        <end position="109"/>
    </location>
</feature>
<evidence type="ECO:0000259" key="8">
    <source>
        <dbReference type="Pfam" id="PF02706"/>
    </source>
</evidence>
<keyword evidence="4 7" id="KW-1133">Transmembrane helix</keyword>
<dbReference type="GO" id="GO:0004713">
    <property type="term" value="F:protein tyrosine kinase activity"/>
    <property type="evidence" value="ECO:0007669"/>
    <property type="project" value="TreeGrafter"/>
</dbReference>
<dbReference type="EMBL" id="CP042806">
    <property type="protein sequence ID" value="QEE28126.1"/>
    <property type="molecule type" value="Genomic_DNA"/>
</dbReference>
<protein>
    <recommendedName>
        <fullName evidence="8">Polysaccharide chain length determinant N-terminal domain-containing protein</fullName>
    </recommendedName>
</protein>
<dbReference type="GO" id="GO:0005886">
    <property type="term" value="C:plasma membrane"/>
    <property type="evidence" value="ECO:0007669"/>
    <property type="project" value="UniProtKB-SubCell"/>
</dbReference>
<feature type="transmembrane region" description="Helical" evidence="7">
    <location>
        <begin position="441"/>
        <end position="462"/>
    </location>
</feature>
<evidence type="ECO:0000256" key="4">
    <source>
        <dbReference type="ARBA" id="ARBA00022989"/>
    </source>
</evidence>
<dbReference type="OrthoDB" id="112918at2"/>
<evidence type="ECO:0000256" key="2">
    <source>
        <dbReference type="ARBA" id="ARBA00022475"/>
    </source>
</evidence>
<dbReference type="RefSeq" id="WP_147647318.1">
    <property type="nucleotide sequence ID" value="NZ_CP042806.1"/>
</dbReference>
<evidence type="ECO:0000256" key="6">
    <source>
        <dbReference type="SAM" id="Coils"/>
    </source>
</evidence>
<evidence type="ECO:0000256" key="3">
    <source>
        <dbReference type="ARBA" id="ARBA00022692"/>
    </source>
</evidence>